<organism evidence="1 2">
    <name type="scientific">Bacillus phage vB_BcM_Sam112</name>
    <dbReference type="NCBI Taxonomy" id="2663324"/>
    <lineage>
        <taxon>Viruses</taxon>
        <taxon>Duplodnaviria</taxon>
        <taxon>Heunggongvirae</taxon>
        <taxon>Uroviricota</taxon>
        <taxon>Caudoviricetes</taxon>
        <taxon>Trautnerviridae</taxon>
        <taxon>Prospektnaukivirus</taxon>
        <taxon>Prospektnaukivirus sam112</taxon>
    </lineage>
</organism>
<evidence type="ECO:0000313" key="1">
    <source>
        <dbReference type="EMBL" id="QGF21776.1"/>
    </source>
</evidence>
<name>A0A5Q2FBF8_9CAUD</name>
<accession>A0A5Q2FBF8</accession>
<gene>
    <name evidence="1" type="ORF">Sam112_gp74</name>
</gene>
<dbReference type="EMBL" id="MN604230">
    <property type="protein sequence ID" value="QGF21776.1"/>
    <property type="molecule type" value="Genomic_DNA"/>
</dbReference>
<proteinExistence type="predicted"/>
<keyword evidence="2" id="KW-1185">Reference proteome</keyword>
<reference evidence="1 2" key="1">
    <citation type="submission" date="2019-10" db="EMBL/GenBank/DDBJ databases">
        <authorList>
            <person name="Kazantseva O."/>
            <person name="Piligrimova E."/>
            <person name="Shadrin A."/>
            <person name="Zagorodny V."/>
        </authorList>
    </citation>
    <scope>NUCLEOTIDE SEQUENCE [LARGE SCALE GENOMIC DNA]</scope>
</reference>
<protein>
    <submittedName>
        <fullName evidence="1">Uncharacterized protein</fullName>
    </submittedName>
</protein>
<sequence>MNFEEFKRRYIEKLKRAGISVPEEFEPEHEAFADHMATIYVGLTIYSEFQNDEMKRQFEQAQKDREEAAMRKIYVPDGIKH</sequence>
<dbReference type="Proteomes" id="UP000343370">
    <property type="component" value="Segment"/>
</dbReference>
<evidence type="ECO:0000313" key="2">
    <source>
        <dbReference type="Proteomes" id="UP000343370"/>
    </source>
</evidence>